<dbReference type="RefSeq" id="XP_032329444.1">
    <property type="nucleotide sequence ID" value="XM_032473553.1"/>
</dbReference>
<dbReference type="Proteomes" id="UP000694856">
    <property type="component" value="Chromosome 35"/>
</dbReference>
<accession>A0A8B8SI12</accession>
<dbReference type="GeneID" id="116661433"/>
<evidence type="ECO:0000313" key="1">
    <source>
        <dbReference type="Proteomes" id="UP000694856"/>
    </source>
</evidence>
<proteinExistence type="predicted"/>
<gene>
    <name evidence="2" type="primary">LOC116661433</name>
</gene>
<evidence type="ECO:0000313" key="2">
    <source>
        <dbReference type="RefSeq" id="XP_032329444.1"/>
    </source>
</evidence>
<name>A0A8B8SI12_CAMFR</name>
<organism evidence="1 2">
    <name type="scientific">Camelus ferus</name>
    <name type="common">Wild bactrian camel</name>
    <name type="synonym">Camelus bactrianus ferus</name>
    <dbReference type="NCBI Taxonomy" id="419612"/>
    <lineage>
        <taxon>Eukaryota</taxon>
        <taxon>Metazoa</taxon>
        <taxon>Chordata</taxon>
        <taxon>Craniata</taxon>
        <taxon>Vertebrata</taxon>
        <taxon>Euteleostomi</taxon>
        <taxon>Mammalia</taxon>
        <taxon>Eutheria</taxon>
        <taxon>Laurasiatheria</taxon>
        <taxon>Artiodactyla</taxon>
        <taxon>Tylopoda</taxon>
        <taxon>Camelidae</taxon>
        <taxon>Camelus</taxon>
    </lineage>
</organism>
<dbReference type="AlphaFoldDB" id="A0A8B8SI12"/>
<dbReference type="KEGG" id="cfr:116661433"/>
<sequence length="263" mass="28861">MSSSQPDAAPWKGHFLHFRAGVSLNAGVILRPPPTVIASLPGRTAPFTLVVSPEAVASILRTLATPPGLSGKLRTGAYLSDDDICGLRAGQRQTRGRLGCRVRRKLVEGASAPQTRCKQEDQTDGRHVLEPVEFKVRSPFYPQCTCISQGKPACPSTVTFLAADKEMEATQDGIRAVILDFSVAPSGKGVYRRQEFKGETHTSEKQRSWQIFPEAPCRCPWAYLADAPFTRWLEGLSCGHRLKRQRAHTQESLEGETPPQPSL</sequence>
<protein>
    <submittedName>
        <fullName evidence="2">Uncharacterized protein LOC116661433</fullName>
    </submittedName>
</protein>
<reference evidence="2" key="1">
    <citation type="submission" date="2025-08" db="UniProtKB">
        <authorList>
            <consortium name="RefSeq"/>
        </authorList>
    </citation>
    <scope>IDENTIFICATION</scope>
    <source>
        <tissue evidence="2">Ear skin</tissue>
    </source>
</reference>
<keyword evidence="1" id="KW-1185">Reference proteome</keyword>